<feature type="non-terminal residue" evidence="4">
    <location>
        <position position="1"/>
    </location>
</feature>
<evidence type="ECO:0000256" key="1">
    <source>
        <dbReference type="ARBA" id="ARBA00008670"/>
    </source>
</evidence>
<dbReference type="SUPFAM" id="SSF49842">
    <property type="entry name" value="TNF-like"/>
    <property type="match status" value="1"/>
</dbReference>
<accession>A0ABV0N659</accession>
<keyword evidence="2" id="KW-0812">Transmembrane</keyword>
<sequence>SGESHILLERAAEQTERNIMGHNESGDVVVGMPSEKPLLILISHCREMKQQEAKLRIITLLLLLSCAALFVFTNCTGLTRVPMAPVSSPAYSAQQNLCPAGDQSTTSTPTTAPSTASPLRIALSSIVESNLTGRPYMNWTVEFGGDNGTYNSDSRAIVIPVTGHYFVYMRFLLHLCETVENGDLKNFRVKLQKWNEGYQQIVDLTEARDSGMCLEERSRTVFMGQLFDLLKGDHLKVLIYEGYELIHRSSFGAFWT</sequence>
<dbReference type="InterPro" id="IPR006052">
    <property type="entry name" value="TNF_dom"/>
</dbReference>
<feature type="transmembrane region" description="Helical" evidence="2">
    <location>
        <begin position="55"/>
        <end position="73"/>
    </location>
</feature>
<dbReference type="EMBL" id="JAHRIO010025956">
    <property type="protein sequence ID" value="MEQ2166831.1"/>
    <property type="molecule type" value="Genomic_DNA"/>
</dbReference>
<keyword evidence="5" id="KW-1185">Reference proteome</keyword>
<evidence type="ECO:0000259" key="3">
    <source>
        <dbReference type="Pfam" id="PF00229"/>
    </source>
</evidence>
<comment type="caution">
    <text evidence="4">The sequence shown here is derived from an EMBL/GenBank/DDBJ whole genome shotgun (WGS) entry which is preliminary data.</text>
</comment>
<reference evidence="4 5" key="1">
    <citation type="submission" date="2021-06" db="EMBL/GenBank/DDBJ databases">
        <authorList>
            <person name="Palmer J.M."/>
        </authorList>
    </citation>
    <scope>NUCLEOTIDE SEQUENCE [LARGE SCALE GENOMIC DNA]</scope>
    <source>
        <strain evidence="4 5">GA_2019</strain>
        <tissue evidence="4">Muscle</tissue>
    </source>
</reference>
<dbReference type="Gene3D" id="2.60.120.40">
    <property type="match status" value="1"/>
</dbReference>
<name>A0ABV0N659_9TELE</name>
<evidence type="ECO:0000313" key="5">
    <source>
        <dbReference type="Proteomes" id="UP001476798"/>
    </source>
</evidence>
<proteinExistence type="inferred from homology"/>
<evidence type="ECO:0000313" key="4">
    <source>
        <dbReference type="EMBL" id="MEQ2166831.1"/>
    </source>
</evidence>
<keyword evidence="2" id="KW-1133">Transmembrane helix</keyword>
<dbReference type="Proteomes" id="UP001476798">
    <property type="component" value="Unassembled WGS sequence"/>
</dbReference>
<organism evidence="4 5">
    <name type="scientific">Goodea atripinnis</name>
    <dbReference type="NCBI Taxonomy" id="208336"/>
    <lineage>
        <taxon>Eukaryota</taxon>
        <taxon>Metazoa</taxon>
        <taxon>Chordata</taxon>
        <taxon>Craniata</taxon>
        <taxon>Vertebrata</taxon>
        <taxon>Euteleostomi</taxon>
        <taxon>Actinopterygii</taxon>
        <taxon>Neopterygii</taxon>
        <taxon>Teleostei</taxon>
        <taxon>Neoteleostei</taxon>
        <taxon>Acanthomorphata</taxon>
        <taxon>Ovalentaria</taxon>
        <taxon>Atherinomorphae</taxon>
        <taxon>Cyprinodontiformes</taxon>
        <taxon>Goodeidae</taxon>
        <taxon>Goodea</taxon>
    </lineage>
</organism>
<comment type="similarity">
    <text evidence="1">Belongs to the tumor necrosis factor family.</text>
</comment>
<protein>
    <recommendedName>
        <fullName evidence="3">THD domain-containing protein</fullName>
    </recommendedName>
</protein>
<evidence type="ECO:0000256" key="2">
    <source>
        <dbReference type="SAM" id="Phobius"/>
    </source>
</evidence>
<keyword evidence="2" id="KW-0472">Membrane</keyword>
<dbReference type="Pfam" id="PF00229">
    <property type="entry name" value="TNF"/>
    <property type="match status" value="1"/>
</dbReference>
<feature type="domain" description="THD" evidence="3">
    <location>
        <begin position="150"/>
        <end position="254"/>
    </location>
</feature>
<gene>
    <name evidence="4" type="ORF">GOODEAATRI_032334</name>
</gene>
<dbReference type="InterPro" id="IPR008983">
    <property type="entry name" value="Tumour_necrosis_fac-like_dom"/>
</dbReference>